<keyword evidence="1" id="KW-1133">Transmembrane helix</keyword>
<dbReference type="OrthoDB" id="8239123at2"/>
<accession>A0A1E2RZS7</accession>
<feature type="transmembrane region" description="Helical" evidence="1">
    <location>
        <begin position="56"/>
        <end position="83"/>
    </location>
</feature>
<protein>
    <submittedName>
        <fullName evidence="2">Uncharacterized protein</fullName>
    </submittedName>
</protein>
<dbReference type="Proteomes" id="UP000095087">
    <property type="component" value="Unassembled WGS sequence"/>
</dbReference>
<name>A0A1E2RZS7_9HYPH</name>
<evidence type="ECO:0000313" key="2">
    <source>
        <dbReference type="EMBL" id="ODA67595.1"/>
    </source>
</evidence>
<keyword evidence="3" id="KW-1185">Reference proteome</keyword>
<keyword evidence="1" id="KW-0472">Membrane</keyword>
<dbReference type="EMBL" id="MASI01000003">
    <property type="protein sequence ID" value="ODA67595.1"/>
    <property type="molecule type" value="Genomic_DNA"/>
</dbReference>
<reference evidence="2 3" key="1">
    <citation type="submission" date="2016-07" db="EMBL/GenBank/DDBJ databases">
        <title>Draft genome sequence of Methyloligella halotolerans C2T (VKM B-2706T=CCUG 61687T=DSM 25045T), a halotolerant polyhydroxybutyrate accumulating methylotroph.</title>
        <authorList>
            <person name="Vasilenko O.V."/>
            <person name="Doronina N.V."/>
            <person name="Poroshina M.N."/>
            <person name="Tarlachkov S.V."/>
            <person name="Trotsenko Y.A."/>
        </authorList>
    </citation>
    <scope>NUCLEOTIDE SEQUENCE [LARGE SCALE GENOMIC DNA]</scope>
    <source>
        <strain evidence="2 3">VKM B-2706</strain>
    </source>
</reference>
<comment type="caution">
    <text evidence="2">The sequence shown here is derived from an EMBL/GenBank/DDBJ whole genome shotgun (WGS) entry which is preliminary data.</text>
</comment>
<sequence>MWIIALVSVVGIVALDLVGGIPAASVGGPMTLFFLFLLAMLAVGAHEAWTNERGTIGWILSLLCALIGGFLGLTFGTVILEAILPRLHLNGPLATAHHPARSIAYAGVMLLTIMGSWLALQIAKRLR</sequence>
<feature type="transmembrane region" description="Helical" evidence="1">
    <location>
        <begin position="103"/>
        <end position="123"/>
    </location>
</feature>
<organism evidence="2 3">
    <name type="scientific">Methyloligella halotolerans</name>
    <dbReference type="NCBI Taxonomy" id="1177755"/>
    <lineage>
        <taxon>Bacteria</taxon>
        <taxon>Pseudomonadati</taxon>
        <taxon>Pseudomonadota</taxon>
        <taxon>Alphaproteobacteria</taxon>
        <taxon>Hyphomicrobiales</taxon>
        <taxon>Hyphomicrobiaceae</taxon>
        <taxon>Methyloligella</taxon>
    </lineage>
</organism>
<dbReference type="RefSeq" id="WP_069094926.1">
    <property type="nucleotide sequence ID" value="NZ_MASI01000003.1"/>
</dbReference>
<proteinExistence type="predicted"/>
<evidence type="ECO:0000313" key="3">
    <source>
        <dbReference type="Proteomes" id="UP000095087"/>
    </source>
</evidence>
<keyword evidence="1" id="KW-0812">Transmembrane</keyword>
<gene>
    <name evidence="2" type="ORF">A7A08_01629</name>
</gene>
<feature type="transmembrane region" description="Helical" evidence="1">
    <location>
        <begin position="30"/>
        <end position="49"/>
    </location>
</feature>
<evidence type="ECO:0000256" key="1">
    <source>
        <dbReference type="SAM" id="Phobius"/>
    </source>
</evidence>
<dbReference type="AlphaFoldDB" id="A0A1E2RZS7"/>